<dbReference type="EMBL" id="BMEX01000029">
    <property type="protein sequence ID" value="GGA58292.1"/>
    <property type="molecule type" value="Genomic_DNA"/>
</dbReference>
<name>A0ABQ1H490_9BACL</name>
<dbReference type="Proteomes" id="UP000617979">
    <property type="component" value="Unassembled WGS sequence"/>
</dbReference>
<keyword evidence="3" id="KW-1185">Reference proteome</keyword>
<evidence type="ECO:0000313" key="2">
    <source>
        <dbReference type="EMBL" id="GGA58292.1"/>
    </source>
</evidence>
<dbReference type="InterPro" id="IPR002513">
    <property type="entry name" value="Tn3_Tnp_DDE_dom"/>
</dbReference>
<dbReference type="Pfam" id="PF01526">
    <property type="entry name" value="DDE_Tnp_Tn3"/>
    <property type="match status" value="1"/>
</dbReference>
<organism evidence="2 3">
    <name type="scientific">Kroppenstedtia guangzhouensis</name>
    <dbReference type="NCBI Taxonomy" id="1274356"/>
    <lineage>
        <taxon>Bacteria</taxon>
        <taxon>Bacillati</taxon>
        <taxon>Bacillota</taxon>
        <taxon>Bacilli</taxon>
        <taxon>Bacillales</taxon>
        <taxon>Thermoactinomycetaceae</taxon>
        <taxon>Kroppenstedtia</taxon>
    </lineage>
</organism>
<proteinExistence type="predicted"/>
<gene>
    <name evidence="2" type="ORF">GCM10007416_34380</name>
</gene>
<comment type="caution">
    <text evidence="2">The sequence shown here is derived from an EMBL/GenBank/DDBJ whole genome shotgun (WGS) entry which is preliminary data.</text>
</comment>
<accession>A0ABQ1H490</accession>
<feature type="domain" description="Tn3 transposase DDE" evidence="1">
    <location>
        <begin position="1"/>
        <end position="147"/>
    </location>
</feature>
<protein>
    <recommendedName>
        <fullName evidence="1">Tn3 transposase DDE domain-containing protein</fullName>
    </recommendedName>
</protein>
<sequence length="173" mass="19607">MLSIKAGKISSATLLRKLSNYSKKNRLYKAFRELGRVVRTVFLLEYISDLELRQQITATTNKAEAYNGFSKWLFFGGESVIADNDPEEQEKAIKYNDLVANAIIFQNVADLTTVLRELTKEGYGFESEAVAALSPYMTSHIKRFGDYIIDMDNTPEPPEPELILLEPPSEMMV</sequence>
<evidence type="ECO:0000259" key="1">
    <source>
        <dbReference type="Pfam" id="PF01526"/>
    </source>
</evidence>
<reference evidence="3" key="1">
    <citation type="journal article" date="2019" name="Int. J. Syst. Evol. Microbiol.">
        <title>The Global Catalogue of Microorganisms (GCM) 10K type strain sequencing project: providing services to taxonomists for standard genome sequencing and annotation.</title>
        <authorList>
            <consortium name="The Broad Institute Genomics Platform"/>
            <consortium name="The Broad Institute Genome Sequencing Center for Infectious Disease"/>
            <person name="Wu L."/>
            <person name="Ma J."/>
        </authorList>
    </citation>
    <scope>NUCLEOTIDE SEQUENCE [LARGE SCALE GENOMIC DNA]</scope>
    <source>
        <strain evidence="3">CGMCC 1.12404</strain>
    </source>
</reference>
<evidence type="ECO:0000313" key="3">
    <source>
        <dbReference type="Proteomes" id="UP000617979"/>
    </source>
</evidence>